<dbReference type="Pfam" id="PF01546">
    <property type="entry name" value="Peptidase_M20"/>
    <property type="match status" value="1"/>
</dbReference>
<sequence>MNMSDPPVVTLLKDLIQIPSTSEHEQDITRWLDTHLSRLGYTVERLPIAPASPRENIVAYLGSQRRVRVCLSSHTDTVPPHLPLRVEGSTIYGRGACDDKGSLAAQICALEELRAEGAVREGDVGLLFVVGEEKGGAGMYAANEHDLVFEGVVFGEPTEGKLVVGHKGHLVFELVGEGQACHSGYPQHGINANTALVQALGDFLSTEFPASPLLGPATFNIGKMEGGVNYNVVPGTSSALCAVRVATDMAECKRIVSEVAARHPHVSLEFKFDYPETLLDHDVDGWFFARLSDVDGY</sequence>
<dbReference type="OMA" id="ANDHDLK"/>
<dbReference type="VEuPathDB" id="FungiDB:ACLA_013080"/>
<dbReference type="HOGENOM" id="CLU_021802_3_0_1"/>
<dbReference type="Gene3D" id="3.30.70.360">
    <property type="match status" value="1"/>
</dbReference>
<evidence type="ECO:0000256" key="5">
    <source>
        <dbReference type="ARBA" id="ARBA00022833"/>
    </source>
</evidence>
<keyword evidence="4" id="KW-0378">Hydrolase</keyword>
<name>A1CAV6_ASPCL</name>
<evidence type="ECO:0000256" key="4">
    <source>
        <dbReference type="ARBA" id="ARBA00022801"/>
    </source>
</evidence>
<comment type="cofactor">
    <cofactor evidence="1">
        <name>Zn(2+)</name>
        <dbReference type="ChEBI" id="CHEBI:29105"/>
    </cofactor>
</comment>
<dbReference type="GO" id="GO:0016787">
    <property type="term" value="F:hydrolase activity"/>
    <property type="evidence" value="ECO:0007669"/>
    <property type="project" value="UniProtKB-KW"/>
</dbReference>
<comment type="similarity">
    <text evidence="2">Belongs to the peptidase M20A family.</text>
</comment>
<keyword evidence="3" id="KW-0479">Metal-binding</keyword>
<dbReference type="RefSeq" id="XP_001274300.1">
    <property type="nucleotide sequence ID" value="XM_001274299.1"/>
</dbReference>
<dbReference type="KEGG" id="act:ACLA_013080"/>
<dbReference type="AlphaFoldDB" id="A1CAV6"/>
<dbReference type="GO" id="GO:0046872">
    <property type="term" value="F:metal ion binding"/>
    <property type="evidence" value="ECO:0007669"/>
    <property type="project" value="UniProtKB-KW"/>
</dbReference>
<accession>A1CAV6</accession>
<dbReference type="PROSITE" id="PS00759">
    <property type="entry name" value="ARGE_DAPE_CPG2_2"/>
    <property type="match status" value="1"/>
</dbReference>
<proteinExistence type="inferred from homology"/>
<dbReference type="EMBL" id="DS027049">
    <property type="protein sequence ID" value="EAW12874.1"/>
    <property type="molecule type" value="Genomic_DNA"/>
</dbReference>
<keyword evidence="7" id="KW-1185">Reference proteome</keyword>
<evidence type="ECO:0000256" key="1">
    <source>
        <dbReference type="ARBA" id="ARBA00001947"/>
    </source>
</evidence>
<organism evidence="6 7">
    <name type="scientific">Aspergillus clavatus (strain ATCC 1007 / CBS 513.65 / DSM 816 / NCTC 3887 / NRRL 1 / QM 1276 / 107)</name>
    <dbReference type="NCBI Taxonomy" id="344612"/>
    <lineage>
        <taxon>Eukaryota</taxon>
        <taxon>Fungi</taxon>
        <taxon>Dikarya</taxon>
        <taxon>Ascomycota</taxon>
        <taxon>Pezizomycotina</taxon>
        <taxon>Eurotiomycetes</taxon>
        <taxon>Eurotiomycetidae</taxon>
        <taxon>Eurotiales</taxon>
        <taxon>Aspergillaceae</taxon>
        <taxon>Aspergillus</taxon>
        <taxon>Aspergillus subgen. Fumigati</taxon>
    </lineage>
</organism>
<dbReference type="InterPro" id="IPR036264">
    <property type="entry name" value="Bact_exopeptidase_dim_dom"/>
</dbReference>
<evidence type="ECO:0000256" key="2">
    <source>
        <dbReference type="ARBA" id="ARBA00006247"/>
    </source>
</evidence>
<dbReference type="InterPro" id="IPR001261">
    <property type="entry name" value="ArgE/DapE_CS"/>
</dbReference>
<dbReference type="InterPro" id="IPR002933">
    <property type="entry name" value="Peptidase_M20"/>
</dbReference>
<protein>
    <submittedName>
        <fullName evidence="6">Peptidase, putative</fullName>
    </submittedName>
</protein>
<dbReference type="SUPFAM" id="SSF53187">
    <property type="entry name" value="Zn-dependent exopeptidases"/>
    <property type="match status" value="1"/>
</dbReference>
<keyword evidence="5" id="KW-0862">Zinc</keyword>
<evidence type="ECO:0000313" key="6">
    <source>
        <dbReference type="EMBL" id="EAW12874.1"/>
    </source>
</evidence>
<dbReference type="eggNOG" id="KOG2275">
    <property type="taxonomic scope" value="Eukaryota"/>
</dbReference>
<dbReference type="PANTHER" id="PTHR43808:SF14">
    <property type="entry name" value="PUTATIVE-RELATED"/>
    <property type="match status" value="1"/>
</dbReference>
<evidence type="ECO:0000313" key="7">
    <source>
        <dbReference type="Proteomes" id="UP000006701"/>
    </source>
</evidence>
<reference evidence="6 7" key="1">
    <citation type="journal article" date="2008" name="PLoS Genet.">
        <title>Genomic islands in the pathogenic filamentous fungus Aspergillus fumigatus.</title>
        <authorList>
            <person name="Fedorova N.D."/>
            <person name="Khaldi N."/>
            <person name="Joardar V.S."/>
            <person name="Maiti R."/>
            <person name="Amedeo P."/>
            <person name="Anderson M.J."/>
            <person name="Crabtree J."/>
            <person name="Silva J.C."/>
            <person name="Badger J.H."/>
            <person name="Albarraq A."/>
            <person name="Angiuoli S."/>
            <person name="Bussey H."/>
            <person name="Bowyer P."/>
            <person name="Cotty P.J."/>
            <person name="Dyer P.S."/>
            <person name="Egan A."/>
            <person name="Galens K."/>
            <person name="Fraser-Liggett C.M."/>
            <person name="Haas B.J."/>
            <person name="Inman J.M."/>
            <person name="Kent R."/>
            <person name="Lemieux S."/>
            <person name="Malavazi I."/>
            <person name="Orvis J."/>
            <person name="Roemer T."/>
            <person name="Ronning C.M."/>
            <person name="Sundaram J.P."/>
            <person name="Sutton G."/>
            <person name="Turner G."/>
            <person name="Venter J.C."/>
            <person name="White O.R."/>
            <person name="Whitty B.R."/>
            <person name="Youngman P."/>
            <person name="Wolfe K.H."/>
            <person name="Goldman G.H."/>
            <person name="Wortman J.R."/>
            <person name="Jiang B."/>
            <person name="Denning D.W."/>
            <person name="Nierman W.C."/>
        </authorList>
    </citation>
    <scope>NUCLEOTIDE SEQUENCE [LARGE SCALE GENOMIC DNA]</scope>
    <source>
        <strain evidence="7">ATCC 1007 / CBS 513.65 / DSM 816 / NCTC 3887 / NRRL 1</strain>
    </source>
</reference>
<dbReference type="Gene3D" id="3.40.630.10">
    <property type="entry name" value="Zn peptidases"/>
    <property type="match status" value="1"/>
</dbReference>
<dbReference type="InterPro" id="IPR050072">
    <property type="entry name" value="Peptidase_M20A"/>
</dbReference>
<dbReference type="Proteomes" id="UP000006701">
    <property type="component" value="Unassembled WGS sequence"/>
</dbReference>
<dbReference type="PANTHER" id="PTHR43808">
    <property type="entry name" value="ACETYLORNITHINE DEACETYLASE"/>
    <property type="match status" value="1"/>
</dbReference>
<dbReference type="OrthoDB" id="3064516at2759"/>
<dbReference type="STRING" id="344612.A1CAV6"/>
<evidence type="ECO:0000256" key="3">
    <source>
        <dbReference type="ARBA" id="ARBA00022723"/>
    </source>
</evidence>
<dbReference type="SUPFAM" id="SSF55031">
    <property type="entry name" value="Bacterial exopeptidase dimerisation domain"/>
    <property type="match status" value="1"/>
</dbReference>
<gene>
    <name evidence="6" type="ORF">ACLA_013080</name>
</gene>
<dbReference type="GeneID" id="4706671"/>